<dbReference type="Gene3D" id="1.10.8.1080">
    <property type="match status" value="1"/>
</dbReference>
<comment type="catalytic activity">
    <reaction evidence="3">
        <text>N-acetyl-D-muramate 6-phosphate + H2O = N-acetyl-D-glucosamine 6-phosphate + (R)-lactate</text>
        <dbReference type="Rhea" id="RHEA:26410"/>
        <dbReference type="ChEBI" id="CHEBI:15377"/>
        <dbReference type="ChEBI" id="CHEBI:16004"/>
        <dbReference type="ChEBI" id="CHEBI:57513"/>
        <dbReference type="ChEBI" id="CHEBI:58722"/>
        <dbReference type="EC" id="4.2.1.126"/>
    </reaction>
</comment>
<comment type="similarity">
    <text evidence="3">Belongs to the GCKR-like family. MurNAc-6-P etherase subfamily.</text>
</comment>
<feature type="active site" evidence="3">
    <location>
        <position position="116"/>
    </location>
</feature>
<dbReference type="HAMAP" id="MF_00068">
    <property type="entry name" value="MurQ"/>
    <property type="match status" value="1"/>
</dbReference>
<comment type="caution">
    <text evidence="6">The sequence shown here is derived from an EMBL/GenBank/DDBJ whole genome shotgun (WGS) entry which is preliminary data.</text>
</comment>
<gene>
    <name evidence="3 6" type="primary">murQ</name>
    <name evidence="6" type="ORF">ACFQ03_08920</name>
</gene>
<evidence type="ECO:0000313" key="7">
    <source>
        <dbReference type="Proteomes" id="UP001597120"/>
    </source>
</evidence>
<keyword evidence="1 3" id="KW-0456">Lyase</keyword>
<evidence type="ECO:0000256" key="1">
    <source>
        <dbReference type="ARBA" id="ARBA00023239"/>
    </source>
</evidence>
<dbReference type="Pfam" id="PF22645">
    <property type="entry name" value="GKRP_SIS_N"/>
    <property type="match status" value="1"/>
</dbReference>
<dbReference type="InterPro" id="IPR005486">
    <property type="entry name" value="Glucokinase_regulatory_CS"/>
</dbReference>
<evidence type="ECO:0000256" key="2">
    <source>
        <dbReference type="ARBA" id="ARBA00023277"/>
    </source>
</evidence>
<dbReference type="EMBL" id="JBHTIU010000028">
    <property type="protein sequence ID" value="MFD0869272.1"/>
    <property type="molecule type" value="Genomic_DNA"/>
</dbReference>
<dbReference type="NCBIfam" id="TIGR00274">
    <property type="entry name" value="N-acetylmuramic acid 6-phosphate etherase"/>
    <property type="match status" value="1"/>
</dbReference>
<dbReference type="InterPro" id="IPR005488">
    <property type="entry name" value="Etherase_MurQ"/>
</dbReference>
<organism evidence="6 7">
    <name type="scientific">Paenibacillus residui</name>
    <dbReference type="NCBI Taxonomy" id="629724"/>
    <lineage>
        <taxon>Bacteria</taxon>
        <taxon>Bacillati</taxon>
        <taxon>Bacillota</taxon>
        <taxon>Bacilli</taxon>
        <taxon>Bacillales</taxon>
        <taxon>Paenibacillaceae</taxon>
        <taxon>Paenibacillus</taxon>
    </lineage>
</organism>
<feature type="compositionally biased region" description="Polar residues" evidence="4">
    <location>
        <begin position="305"/>
        <end position="317"/>
    </location>
</feature>
<comment type="pathway">
    <text evidence="3">Amino-sugar metabolism; N-acetylmuramate degradation.</text>
</comment>
<comment type="subunit">
    <text evidence="3">Homodimer.</text>
</comment>
<dbReference type="PROSITE" id="PS51464">
    <property type="entry name" value="SIS"/>
    <property type="match status" value="1"/>
</dbReference>
<sequence>MTSYFAQLTTEMNNPATASIDECGTREMLLLMNDEDQRVPLSVREEIDAIAEAVELLVHSLKNGGRMFYVGAGSSGRLGVLDASECPPTYGTDPGLVQAYIAGGDVALRTAVEGFEDNSESGAQLIREKGVRPGDVVIGITASGSTPFVLGAVRQAREIGAATVGVVTNKNSRLSELCDICIAPVVGPEVISGSTRLKSGTAQKLVLNMLTTGVMIKLGKVYNNLMVDMKASNKKLYDRSIRIVREVTGVSEPQAAEALQQAGLHVKTAILMLETGTDAGEAAALLKRHEGRLKAAIRDVRSRSAAGNGNRDGSSLSDGAVANE</sequence>
<protein>
    <recommendedName>
        <fullName evidence="3">N-acetylmuramic acid 6-phosphate etherase</fullName>
        <shortName evidence="3">MurNAc-6-P etherase</shortName>
        <ecNumber evidence="3">4.2.1.126</ecNumber>
    </recommendedName>
    <alternativeName>
        <fullName evidence="3">N-acetylmuramic acid 6-phosphate hydrolase</fullName>
    </alternativeName>
    <alternativeName>
        <fullName evidence="3">N-acetylmuramic acid 6-phosphate lyase</fullName>
    </alternativeName>
</protein>
<dbReference type="Pfam" id="PF20741">
    <property type="entry name" value="GKRP-like_C"/>
    <property type="match status" value="1"/>
</dbReference>
<dbReference type="Proteomes" id="UP001597120">
    <property type="component" value="Unassembled WGS sequence"/>
</dbReference>
<comment type="function">
    <text evidence="3">Specifically catalyzes the cleavage of the D-lactyl ether substituent of MurNAc 6-phosphate, producing GlcNAc 6-phosphate and D-lactate.</text>
</comment>
<dbReference type="RefSeq" id="WP_379287560.1">
    <property type="nucleotide sequence ID" value="NZ_JBHTIU010000028.1"/>
</dbReference>
<dbReference type="SUPFAM" id="SSF53697">
    <property type="entry name" value="SIS domain"/>
    <property type="match status" value="1"/>
</dbReference>
<name>A0ABW3D742_9BACL</name>
<dbReference type="InterPro" id="IPR046348">
    <property type="entry name" value="SIS_dom_sf"/>
</dbReference>
<dbReference type="PROSITE" id="PS01272">
    <property type="entry name" value="GCKR"/>
    <property type="match status" value="1"/>
</dbReference>
<accession>A0ABW3D742</accession>
<dbReference type="PANTHER" id="PTHR10088">
    <property type="entry name" value="GLUCOKINASE REGULATORY PROTEIN"/>
    <property type="match status" value="1"/>
</dbReference>
<dbReference type="Gene3D" id="3.40.50.10490">
    <property type="entry name" value="Glucose-6-phosphate isomerase like protein, domain 1"/>
    <property type="match status" value="1"/>
</dbReference>
<evidence type="ECO:0000256" key="3">
    <source>
        <dbReference type="HAMAP-Rule" id="MF_00068"/>
    </source>
</evidence>
<proteinExistence type="inferred from homology"/>
<dbReference type="NCBIfam" id="NF009222">
    <property type="entry name" value="PRK12570.1"/>
    <property type="match status" value="1"/>
</dbReference>
<dbReference type="InterPro" id="IPR001347">
    <property type="entry name" value="SIS_dom"/>
</dbReference>
<feature type="region of interest" description="Disordered" evidence="4">
    <location>
        <begin position="300"/>
        <end position="324"/>
    </location>
</feature>
<comment type="miscellaneous">
    <text evidence="3">A lyase-type mechanism (elimination/hydration) is suggested for the cleavage of the lactyl ether bond of MurNAc 6-phosphate, with the formation of an alpha,beta-unsaturated aldehyde intermediate with (E)-stereochemistry, followed by the syn addition of water to give product.</text>
</comment>
<dbReference type="NCBIfam" id="NF003915">
    <property type="entry name" value="PRK05441.1"/>
    <property type="match status" value="1"/>
</dbReference>
<feature type="active site" description="Proton donor" evidence="3">
    <location>
        <position position="85"/>
    </location>
</feature>
<feature type="domain" description="SIS" evidence="5">
    <location>
        <begin position="57"/>
        <end position="220"/>
    </location>
</feature>
<evidence type="ECO:0000313" key="6">
    <source>
        <dbReference type="EMBL" id="MFD0869272.1"/>
    </source>
</evidence>
<dbReference type="InterPro" id="IPR040190">
    <property type="entry name" value="MURQ/GCKR"/>
</dbReference>
<reference evidence="7" key="1">
    <citation type="journal article" date="2019" name="Int. J. Syst. Evol. Microbiol.">
        <title>The Global Catalogue of Microorganisms (GCM) 10K type strain sequencing project: providing services to taxonomists for standard genome sequencing and annotation.</title>
        <authorList>
            <consortium name="The Broad Institute Genomics Platform"/>
            <consortium name="The Broad Institute Genome Sequencing Center for Infectious Disease"/>
            <person name="Wu L."/>
            <person name="Ma J."/>
        </authorList>
    </citation>
    <scope>NUCLEOTIDE SEQUENCE [LARGE SCALE GENOMIC DNA]</scope>
    <source>
        <strain evidence="7">CCUG 57263</strain>
    </source>
</reference>
<dbReference type="CDD" id="cd05007">
    <property type="entry name" value="SIS_Etherase"/>
    <property type="match status" value="1"/>
</dbReference>
<keyword evidence="2 3" id="KW-0119">Carbohydrate metabolism</keyword>
<evidence type="ECO:0000256" key="4">
    <source>
        <dbReference type="SAM" id="MobiDB-lite"/>
    </source>
</evidence>
<keyword evidence="7" id="KW-1185">Reference proteome</keyword>
<evidence type="ECO:0000259" key="5">
    <source>
        <dbReference type="PROSITE" id="PS51464"/>
    </source>
</evidence>
<dbReference type="PANTHER" id="PTHR10088:SF4">
    <property type="entry name" value="GLUCOKINASE REGULATORY PROTEIN"/>
    <property type="match status" value="1"/>
</dbReference>
<dbReference type="EC" id="4.2.1.126" evidence="3"/>
<dbReference type="GO" id="GO:0016829">
    <property type="term" value="F:lyase activity"/>
    <property type="evidence" value="ECO:0007669"/>
    <property type="project" value="UniProtKB-KW"/>
</dbReference>